<dbReference type="PANTHER" id="PTHR43765">
    <property type="entry name" value="2-DEHYDROPANTOATE 2-REDUCTASE-RELATED"/>
    <property type="match status" value="1"/>
</dbReference>
<reference evidence="8" key="1">
    <citation type="submission" date="2016-10" db="EMBL/GenBank/DDBJ databases">
        <title>Sequence of Gallionella enrichment culture.</title>
        <authorList>
            <person name="Poehlein A."/>
            <person name="Muehling M."/>
            <person name="Daniel R."/>
        </authorList>
    </citation>
    <scope>NUCLEOTIDE SEQUENCE</scope>
</reference>
<evidence type="ECO:0000259" key="7">
    <source>
        <dbReference type="Pfam" id="PF08546"/>
    </source>
</evidence>
<accession>A0A1J5PN20</accession>
<dbReference type="EMBL" id="MLJW01003083">
    <property type="protein sequence ID" value="OIQ72905.1"/>
    <property type="molecule type" value="Genomic_DNA"/>
</dbReference>
<evidence type="ECO:0000313" key="8">
    <source>
        <dbReference type="EMBL" id="OIQ72905.1"/>
    </source>
</evidence>
<dbReference type="AlphaFoldDB" id="A0A1J5PN20"/>
<proteinExistence type="inferred from homology"/>
<gene>
    <name evidence="8" type="primary">panE_9</name>
    <name evidence="8" type="ORF">GALL_454640</name>
</gene>
<dbReference type="SUPFAM" id="SSF51735">
    <property type="entry name" value="NAD(P)-binding Rossmann-fold domains"/>
    <property type="match status" value="1"/>
</dbReference>
<dbReference type="InterPro" id="IPR013328">
    <property type="entry name" value="6PGD_dom2"/>
</dbReference>
<evidence type="ECO:0000256" key="4">
    <source>
        <dbReference type="ARBA" id="ARBA00023002"/>
    </source>
</evidence>
<name>A0A1J5PN20_9ZZZZ</name>
<dbReference type="EC" id="1.1.1.169" evidence="2"/>
<evidence type="ECO:0000256" key="3">
    <source>
        <dbReference type="ARBA" id="ARBA00022857"/>
    </source>
</evidence>
<dbReference type="GO" id="GO:0008677">
    <property type="term" value="F:2-dehydropantoate 2-reductase activity"/>
    <property type="evidence" value="ECO:0007669"/>
    <property type="project" value="UniProtKB-EC"/>
</dbReference>
<comment type="similarity">
    <text evidence="1">Belongs to the ketopantoate reductase family.</text>
</comment>
<sequence>MSKTFESIAVVGAGAVGCFFGARLAQAGHRVTLIGRERHVQAMREHGLRVQWADRVDTVAVAADTELDAVRGADLVLVAVKSTDTAATARALAPLLAADALVVSLQNGVDNAPALQRELRQTVVPCAVYVATSMAAPGVVAHHGRGDLVVGALHGAADEALAARLQALVELFASADVPVRVSADVAGELWLKLVVNCAYNAVSALAQLPYGRIAACPEVVAMQREVVVEVVALAHAEGHHLDIDEAQRAVDAIARTMPQQLSSTAQDLARGRPTEIDHLNGYVARRGAELGVAAPVNRTLHALVKLAER</sequence>
<dbReference type="InterPro" id="IPR008927">
    <property type="entry name" value="6-PGluconate_DH-like_C_sf"/>
</dbReference>
<dbReference type="GO" id="GO:0005737">
    <property type="term" value="C:cytoplasm"/>
    <property type="evidence" value="ECO:0007669"/>
    <property type="project" value="TreeGrafter"/>
</dbReference>
<keyword evidence="4 8" id="KW-0560">Oxidoreductase</keyword>
<dbReference type="Pfam" id="PF02558">
    <property type="entry name" value="ApbA"/>
    <property type="match status" value="1"/>
</dbReference>
<keyword evidence="3" id="KW-0521">NADP</keyword>
<evidence type="ECO:0000256" key="5">
    <source>
        <dbReference type="ARBA" id="ARBA00032024"/>
    </source>
</evidence>
<evidence type="ECO:0000256" key="2">
    <source>
        <dbReference type="ARBA" id="ARBA00013014"/>
    </source>
</evidence>
<dbReference type="Gene3D" id="1.10.1040.10">
    <property type="entry name" value="N-(1-d-carboxylethyl)-l-norvaline Dehydrogenase, domain 2"/>
    <property type="match status" value="1"/>
</dbReference>
<dbReference type="SUPFAM" id="SSF48179">
    <property type="entry name" value="6-phosphogluconate dehydrogenase C-terminal domain-like"/>
    <property type="match status" value="1"/>
</dbReference>
<dbReference type="InterPro" id="IPR050838">
    <property type="entry name" value="Ketopantoate_reductase"/>
</dbReference>
<dbReference type="Pfam" id="PF08546">
    <property type="entry name" value="ApbA_C"/>
    <property type="match status" value="1"/>
</dbReference>
<feature type="domain" description="Ketopantoate reductase C-terminal" evidence="7">
    <location>
        <begin position="185"/>
        <end position="307"/>
    </location>
</feature>
<evidence type="ECO:0000256" key="1">
    <source>
        <dbReference type="ARBA" id="ARBA00007870"/>
    </source>
</evidence>
<comment type="caution">
    <text evidence="8">The sequence shown here is derived from an EMBL/GenBank/DDBJ whole genome shotgun (WGS) entry which is preliminary data.</text>
</comment>
<dbReference type="PANTHER" id="PTHR43765:SF2">
    <property type="entry name" value="2-DEHYDROPANTOATE 2-REDUCTASE"/>
    <property type="match status" value="1"/>
</dbReference>
<dbReference type="InterPro" id="IPR013752">
    <property type="entry name" value="KPA_reductase"/>
</dbReference>
<dbReference type="GO" id="GO:0015940">
    <property type="term" value="P:pantothenate biosynthetic process"/>
    <property type="evidence" value="ECO:0007669"/>
    <property type="project" value="InterPro"/>
</dbReference>
<dbReference type="FunFam" id="1.10.1040.10:FF:000017">
    <property type="entry name" value="2-dehydropantoate 2-reductase"/>
    <property type="match status" value="1"/>
</dbReference>
<dbReference type="Gene3D" id="3.40.50.720">
    <property type="entry name" value="NAD(P)-binding Rossmann-like Domain"/>
    <property type="match status" value="1"/>
</dbReference>
<dbReference type="InterPro" id="IPR013332">
    <property type="entry name" value="KPR_N"/>
</dbReference>
<dbReference type="PROSITE" id="PS51257">
    <property type="entry name" value="PROKAR_LIPOPROTEIN"/>
    <property type="match status" value="1"/>
</dbReference>
<protein>
    <recommendedName>
        <fullName evidence="2">2-dehydropantoate 2-reductase</fullName>
        <ecNumber evidence="2">1.1.1.169</ecNumber>
    </recommendedName>
    <alternativeName>
        <fullName evidence="5">Ketopantoate reductase</fullName>
    </alternativeName>
</protein>
<dbReference type="InterPro" id="IPR036291">
    <property type="entry name" value="NAD(P)-bd_dom_sf"/>
</dbReference>
<dbReference type="NCBIfam" id="TIGR00745">
    <property type="entry name" value="apbA_panE"/>
    <property type="match status" value="1"/>
</dbReference>
<dbReference type="InterPro" id="IPR003710">
    <property type="entry name" value="ApbA"/>
</dbReference>
<organism evidence="8">
    <name type="scientific">mine drainage metagenome</name>
    <dbReference type="NCBI Taxonomy" id="410659"/>
    <lineage>
        <taxon>unclassified sequences</taxon>
        <taxon>metagenomes</taxon>
        <taxon>ecological metagenomes</taxon>
    </lineage>
</organism>
<evidence type="ECO:0000259" key="6">
    <source>
        <dbReference type="Pfam" id="PF02558"/>
    </source>
</evidence>
<dbReference type="GO" id="GO:0050661">
    <property type="term" value="F:NADP binding"/>
    <property type="evidence" value="ECO:0007669"/>
    <property type="project" value="TreeGrafter"/>
</dbReference>
<feature type="domain" description="Ketopantoate reductase N-terminal" evidence="6">
    <location>
        <begin position="8"/>
        <end position="153"/>
    </location>
</feature>